<evidence type="ECO:0000313" key="4">
    <source>
        <dbReference type="EMBL" id="QSE97300.1"/>
    </source>
</evidence>
<dbReference type="AlphaFoldDB" id="A0A975A0K7"/>
<dbReference type="EMBL" id="CP070608">
    <property type="protein sequence ID" value="QSE97300.1"/>
    <property type="molecule type" value="Genomic_DNA"/>
</dbReference>
<reference evidence="4" key="1">
    <citation type="submission" date="2021-02" db="EMBL/GenBank/DDBJ databases">
        <title>Fulvivirga sp. S481 isolated from sea water.</title>
        <authorList>
            <person name="Bae S.S."/>
            <person name="Baek K."/>
        </authorList>
    </citation>
    <scope>NUCLEOTIDE SEQUENCE</scope>
    <source>
        <strain evidence="4">S481</strain>
    </source>
</reference>
<evidence type="ECO:0000256" key="3">
    <source>
        <dbReference type="ARBA" id="ARBA00023098"/>
    </source>
</evidence>
<dbReference type="RefSeq" id="WP_205721811.1">
    <property type="nucleotide sequence ID" value="NZ_CP070608.1"/>
</dbReference>
<name>A0A975A0K7_9BACT</name>
<protein>
    <submittedName>
        <fullName evidence="4">DUF479 domain-containing protein</fullName>
    </submittedName>
</protein>
<sequence>MNFLAHIYLSGDNQKLMVGNFMGDFVKGSSFDHYDDLLVKGIWLHRAIDEYTDQHEVVHKSKDRLRAKYRHYSGVIVDVFYDHFLAKNWSDYHTTDLLTFTQNAYSILSNFKNIMPAKAQYVLPYMMDGNWLYHYAKTEGIHRSLSGMARRTKFNSKMDEAVNDLNDHYTEFESEFKLFFEDLKEFCSDWIAKELA</sequence>
<evidence type="ECO:0000256" key="2">
    <source>
        <dbReference type="ARBA" id="ARBA00022801"/>
    </source>
</evidence>
<gene>
    <name evidence="4" type="ORF">JR347_17210</name>
</gene>
<evidence type="ECO:0000313" key="5">
    <source>
        <dbReference type="Proteomes" id="UP000662783"/>
    </source>
</evidence>
<dbReference type="PANTHER" id="PTHR38764:SF1">
    <property type="entry name" value="ACYL CARRIER PROTEIN PHOSPHODIESTERASE"/>
    <property type="match status" value="1"/>
</dbReference>
<accession>A0A975A0K7</accession>
<evidence type="ECO:0000256" key="1">
    <source>
        <dbReference type="ARBA" id="ARBA00022516"/>
    </source>
</evidence>
<keyword evidence="1" id="KW-0444">Lipid biosynthesis</keyword>
<dbReference type="GO" id="GO:0008770">
    <property type="term" value="F:[acyl-carrier-protein] phosphodiesterase activity"/>
    <property type="evidence" value="ECO:0007669"/>
    <property type="project" value="InterPro"/>
</dbReference>
<keyword evidence="5" id="KW-1185">Reference proteome</keyword>
<keyword evidence="2" id="KW-0378">Hydrolase</keyword>
<dbReference type="Pfam" id="PF04336">
    <property type="entry name" value="ACP_PD"/>
    <property type="match status" value="1"/>
</dbReference>
<dbReference type="Proteomes" id="UP000662783">
    <property type="component" value="Chromosome"/>
</dbReference>
<proteinExistence type="predicted"/>
<dbReference type="KEGG" id="fuv:JR347_17210"/>
<dbReference type="PIRSF" id="PIRSF011489">
    <property type="entry name" value="DUF479"/>
    <property type="match status" value="1"/>
</dbReference>
<organism evidence="4 5">
    <name type="scientific">Fulvivirga lutea</name>
    <dbReference type="NCBI Taxonomy" id="2810512"/>
    <lineage>
        <taxon>Bacteria</taxon>
        <taxon>Pseudomonadati</taxon>
        <taxon>Bacteroidota</taxon>
        <taxon>Cytophagia</taxon>
        <taxon>Cytophagales</taxon>
        <taxon>Fulvivirgaceae</taxon>
        <taxon>Fulvivirga</taxon>
    </lineage>
</organism>
<dbReference type="GO" id="GO:0006633">
    <property type="term" value="P:fatty acid biosynthetic process"/>
    <property type="evidence" value="ECO:0007669"/>
    <property type="project" value="InterPro"/>
</dbReference>
<dbReference type="InterPro" id="IPR007431">
    <property type="entry name" value="ACP_PD"/>
</dbReference>
<dbReference type="PANTHER" id="PTHR38764">
    <property type="entry name" value="ACYL CARRIER PROTEIN PHOSPHODIESTERASE"/>
    <property type="match status" value="1"/>
</dbReference>
<keyword evidence="3" id="KW-0443">Lipid metabolism</keyword>